<accession>A0ABS9WDD0</accession>
<name>A0ABS9WDD0_9PROT</name>
<keyword evidence="2" id="KW-1185">Reference proteome</keyword>
<dbReference type="EMBL" id="JALBUU010000125">
    <property type="protein sequence ID" value="MCI0756669.1"/>
    <property type="molecule type" value="Genomic_DNA"/>
</dbReference>
<protein>
    <submittedName>
        <fullName evidence="1">Uncharacterized protein</fullName>
    </submittedName>
</protein>
<sequence length="95" mass="10587">MRPEQKRSIGVRESEDEPFFDALDGTGWRLETDFGRTLVQMRKAGVSARLIYATVKLGRAVTMSAFTELSASELEVWNKALEEYDAGLAGRLFAA</sequence>
<comment type="caution">
    <text evidence="1">The sequence shown here is derived from an EMBL/GenBank/DDBJ whole genome shotgun (WGS) entry which is preliminary data.</text>
</comment>
<reference evidence="1 2" key="1">
    <citation type="submission" date="2022-03" db="EMBL/GenBank/DDBJ databases">
        <title>Complete genome analysis of Roseomonas KG 17.1 : a prolific producer of plant growth promoters.</title>
        <authorList>
            <person name="Saadouli I."/>
            <person name="Najjari A."/>
            <person name="Mosbah A."/>
            <person name="Ouzari H.I."/>
        </authorList>
    </citation>
    <scope>NUCLEOTIDE SEQUENCE [LARGE SCALE GENOMIC DNA]</scope>
    <source>
        <strain evidence="1 2">KG17-1</strain>
    </source>
</reference>
<evidence type="ECO:0000313" key="1">
    <source>
        <dbReference type="EMBL" id="MCI0756669.1"/>
    </source>
</evidence>
<proteinExistence type="predicted"/>
<organism evidence="1 2">
    <name type="scientific">Teichococcus vastitatis</name>
    <dbReference type="NCBI Taxonomy" id="2307076"/>
    <lineage>
        <taxon>Bacteria</taxon>
        <taxon>Pseudomonadati</taxon>
        <taxon>Pseudomonadota</taxon>
        <taxon>Alphaproteobacteria</taxon>
        <taxon>Acetobacterales</taxon>
        <taxon>Roseomonadaceae</taxon>
        <taxon>Roseomonas</taxon>
    </lineage>
</organism>
<gene>
    <name evidence="1" type="ORF">MON41_23820</name>
</gene>
<dbReference type="Proteomes" id="UP001201985">
    <property type="component" value="Unassembled WGS sequence"/>
</dbReference>
<evidence type="ECO:0000313" key="2">
    <source>
        <dbReference type="Proteomes" id="UP001201985"/>
    </source>
</evidence>